<comment type="caution">
    <text evidence="1">The sequence shown here is derived from an EMBL/GenBank/DDBJ whole genome shotgun (WGS) entry which is preliminary data.</text>
</comment>
<organism evidence="1 2">
    <name type="scientific">Psilocybe cyanescens</name>
    <dbReference type="NCBI Taxonomy" id="93625"/>
    <lineage>
        <taxon>Eukaryota</taxon>
        <taxon>Fungi</taxon>
        <taxon>Dikarya</taxon>
        <taxon>Basidiomycota</taxon>
        <taxon>Agaricomycotina</taxon>
        <taxon>Agaricomycetes</taxon>
        <taxon>Agaricomycetidae</taxon>
        <taxon>Agaricales</taxon>
        <taxon>Agaricineae</taxon>
        <taxon>Strophariaceae</taxon>
        <taxon>Psilocybe</taxon>
    </lineage>
</organism>
<dbReference type="InterPro" id="IPR040521">
    <property type="entry name" value="KDZ"/>
</dbReference>
<evidence type="ECO:0000313" key="1">
    <source>
        <dbReference type="EMBL" id="PPQ84361.1"/>
    </source>
</evidence>
<accession>A0A409X0V4</accession>
<sequence length="295" mass="34030">MHIWRLMKADKQLGQAQNIRSLLPHCHSLIVHCPSLDGKICLMISGNVIQCHLIYIYCLTKQLNTDPHDISLYHGHTYFPPNTEYKAYIQALPSQSPKKSAPCDHFTAINAQDHKKFKNMDITGIVTINCSHILIKSTVDLQLGEKFANTDYALAHAICNTKPHPEEILFIDHDFAHKSDHHHSYDISCGFSKNVIKCFQKNFPNEVEFVRNMKWLIPLLYVQNHQDNCTYLYSSAYQENTRNFQGESAEQPWIELNQLAPQTQQMNNSHHQDTIIDHHSHWNWAKTTNMAATLS</sequence>
<dbReference type="AlphaFoldDB" id="A0A409X0V4"/>
<evidence type="ECO:0000313" key="2">
    <source>
        <dbReference type="Proteomes" id="UP000283269"/>
    </source>
</evidence>
<dbReference type="Pfam" id="PF18758">
    <property type="entry name" value="KDZ"/>
    <property type="match status" value="1"/>
</dbReference>
<name>A0A409X0V4_PSICY</name>
<proteinExistence type="predicted"/>
<gene>
    <name evidence="1" type="ORF">CVT25_013257</name>
</gene>
<dbReference type="PANTHER" id="PTHR33104:SF2">
    <property type="entry name" value="CXC3 LIKE CYSTEINE CLUSTER DOMAIN-CONTAINING PROTEIN"/>
    <property type="match status" value="1"/>
</dbReference>
<dbReference type="PANTHER" id="PTHR33104">
    <property type="entry name" value="SI:DKEY-29D5.2"/>
    <property type="match status" value="1"/>
</dbReference>
<dbReference type="STRING" id="93625.A0A409X0V4"/>
<dbReference type="EMBL" id="NHYD01002886">
    <property type="protein sequence ID" value="PPQ84361.1"/>
    <property type="molecule type" value="Genomic_DNA"/>
</dbReference>
<dbReference type="Proteomes" id="UP000283269">
    <property type="component" value="Unassembled WGS sequence"/>
</dbReference>
<protein>
    <submittedName>
        <fullName evidence="1">Uncharacterized protein</fullName>
    </submittedName>
</protein>
<reference evidence="1 2" key="1">
    <citation type="journal article" date="2018" name="Evol. Lett.">
        <title>Horizontal gene cluster transfer increased hallucinogenic mushroom diversity.</title>
        <authorList>
            <person name="Reynolds H.T."/>
            <person name="Vijayakumar V."/>
            <person name="Gluck-Thaler E."/>
            <person name="Korotkin H.B."/>
            <person name="Matheny P.B."/>
            <person name="Slot J.C."/>
        </authorList>
    </citation>
    <scope>NUCLEOTIDE SEQUENCE [LARGE SCALE GENOMIC DNA]</scope>
    <source>
        <strain evidence="1 2">2631</strain>
    </source>
</reference>
<dbReference type="InParanoid" id="A0A409X0V4"/>
<keyword evidence="2" id="KW-1185">Reference proteome</keyword>
<dbReference type="OrthoDB" id="3257768at2759"/>